<evidence type="ECO:0000256" key="4">
    <source>
        <dbReference type="RuleBase" id="RU361201"/>
    </source>
</evidence>
<dbReference type="EMBL" id="JABSTU010000002">
    <property type="protein sequence ID" value="KAH8037339.1"/>
    <property type="molecule type" value="Genomic_DNA"/>
</dbReference>
<dbReference type="GO" id="GO:0000045">
    <property type="term" value="P:autophagosome assembly"/>
    <property type="evidence" value="ECO:0007669"/>
    <property type="project" value="InterPro"/>
</dbReference>
<dbReference type="GO" id="GO:0000422">
    <property type="term" value="P:autophagy of mitochondrion"/>
    <property type="evidence" value="ECO:0007669"/>
    <property type="project" value="TreeGrafter"/>
</dbReference>
<organism evidence="6 7">
    <name type="scientific">Rhipicephalus microplus</name>
    <name type="common">Cattle tick</name>
    <name type="synonym">Boophilus microplus</name>
    <dbReference type="NCBI Taxonomy" id="6941"/>
    <lineage>
        <taxon>Eukaryota</taxon>
        <taxon>Metazoa</taxon>
        <taxon>Ecdysozoa</taxon>
        <taxon>Arthropoda</taxon>
        <taxon>Chelicerata</taxon>
        <taxon>Arachnida</taxon>
        <taxon>Acari</taxon>
        <taxon>Parasitiformes</taxon>
        <taxon>Ixodida</taxon>
        <taxon>Ixodoidea</taxon>
        <taxon>Ixodidae</taxon>
        <taxon>Rhipicephalinae</taxon>
        <taxon>Rhipicephalus</taxon>
        <taxon>Boophilus</taxon>
    </lineage>
</organism>
<feature type="region of interest" description="Disordered" evidence="5">
    <location>
        <begin position="1"/>
        <end position="56"/>
    </location>
</feature>
<dbReference type="GO" id="GO:0097352">
    <property type="term" value="P:autophagosome maturation"/>
    <property type="evidence" value="ECO:0007669"/>
    <property type="project" value="TreeGrafter"/>
</dbReference>
<keyword evidence="7" id="KW-1185">Reference proteome</keyword>
<dbReference type="PANTHER" id="PTHR13385">
    <property type="entry name" value="AUTOPHAGY PROTEIN 12"/>
    <property type="match status" value="1"/>
</dbReference>
<evidence type="ECO:0000256" key="3">
    <source>
        <dbReference type="ARBA" id="ARBA00023006"/>
    </source>
</evidence>
<dbReference type="VEuPathDB" id="VectorBase:LOC119180366"/>
<dbReference type="GO" id="GO:0034727">
    <property type="term" value="P:piecemeal microautophagy of the nucleus"/>
    <property type="evidence" value="ECO:0007669"/>
    <property type="project" value="TreeGrafter"/>
</dbReference>
<evidence type="ECO:0000256" key="5">
    <source>
        <dbReference type="SAM" id="MobiDB-lite"/>
    </source>
</evidence>
<comment type="function">
    <text evidence="4">Ubiquitin-like protein involved in autophagic vesicle formation.</text>
</comment>
<comment type="similarity">
    <text evidence="4">Belongs to the ATG12 family.</text>
</comment>
<keyword evidence="3 4" id="KW-0072">Autophagy</keyword>
<name>A0A9J6ES26_RHIMP</name>
<dbReference type="GO" id="GO:0034274">
    <property type="term" value="C:Atg12-Atg5-Atg16 complex"/>
    <property type="evidence" value="ECO:0007669"/>
    <property type="project" value="TreeGrafter"/>
</dbReference>
<evidence type="ECO:0000313" key="7">
    <source>
        <dbReference type="Proteomes" id="UP000821866"/>
    </source>
</evidence>
<sequence>MSEQPEETESPVTDSGNHDNAAEDNTSEACASPEKTEARKDRGDSVGSNSTDKKKIDVFLKATGDAPIMAKRKWAVSPTSKVMDIVDFVRRYLKLDQSESLDCCTCLASFGSSEWPPQPLLAAGTLM</sequence>
<dbReference type="AlphaFoldDB" id="A0A9J6ES26"/>
<evidence type="ECO:0000256" key="2">
    <source>
        <dbReference type="ARBA" id="ARBA00022786"/>
    </source>
</evidence>
<feature type="compositionally biased region" description="Basic and acidic residues" evidence="5">
    <location>
        <begin position="34"/>
        <end position="44"/>
    </location>
</feature>
<keyword evidence="1 4" id="KW-1017">Isopeptide bond</keyword>
<dbReference type="SUPFAM" id="SSF54236">
    <property type="entry name" value="Ubiquitin-like"/>
    <property type="match status" value="1"/>
</dbReference>
<dbReference type="GO" id="GO:0000421">
    <property type="term" value="C:autophagosome membrane"/>
    <property type="evidence" value="ECO:0007669"/>
    <property type="project" value="TreeGrafter"/>
</dbReference>
<dbReference type="GO" id="GO:0061723">
    <property type="term" value="P:glycophagy"/>
    <property type="evidence" value="ECO:0007669"/>
    <property type="project" value="TreeGrafter"/>
</dbReference>
<dbReference type="GO" id="GO:0034045">
    <property type="term" value="C:phagophore assembly site membrane"/>
    <property type="evidence" value="ECO:0007669"/>
    <property type="project" value="TreeGrafter"/>
</dbReference>
<dbReference type="InterPro" id="IPR029071">
    <property type="entry name" value="Ubiquitin-like_domsf"/>
</dbReference>
<comment type="caution">
    <text evidence="6">The sequence shown here is derived from an EMBL/GenBank/DDBJ whole genome shotgun (WGS) entry which is preliminary data.</text>
</comment>
<dbReference type="InterPro" id="IPR007242">
    <property type="entry name" value="Atg12"/>
</dbReference>
<keyword evidence="2 4" id="KW-0833">Ubl conjugation pathway</keyword>
<proteinExistence type="inferred from homology"/>
<dbReference type="GO" id="GO:0019776">
    <property type="term" value="F:Atg8-family ligase activity"/>
    <property type="evidence" value="ECO:0007669"/>
    <property type="project" value="TreeGrafter"/>
</dbReference>
<dbReference type="Proteomes" id="UP000821866">
    <property type="component" value="Chromosome 10"/>
</dbReference>
<accession>A0A9J6ES26</accession>
<comment type="subunit">
    <text evidence="4">Forms a conjugate with ATG5.</text>
</comment>
<protein>
    <recommendedName>
        <fullName evidence="4">Ubiquitin-like protein ATG12</fullName>
    </recommendedName>
</protein>
<reference evidence="6" key="2">
    <citation type="submission" date="2021-09" db="EMBL/GenBank/DDBJ databases">
        <authorList>
            <person name="Jia N."/>
            <person name="Wang J."/>
            <person name="Shi W."/>
            <person name="Du L."/>
            <person name="Sun Y."/>
            <person name="Zhan W."/>
            <person name="Jiang J."/>
            <person name="Wang Q."/>
            <person name="Zhang B."/>
            <person name="Ji P."/>
            <person name="Sakyi L.B."/>
            <person name="Cui X."/>
            <person name="Yuan T."/>
            <person name="Jiang B."/>
            <person name="Yang W."/>
            <person name="Lam T.T.-Y."/>
            <person name="Chang Q."/>
            <person name="Ding S."/>
            <person name="Wang X."/>
            <person name="Zhu J."/>
            <person name="Ruan X."/>
            <person name="Zhao L."/>
            <person name="Wei J."/>
            <person name="Que T."/>
            <person name="Du C."/>
            <person name="Cheng J."/>
            <person name="Dai P."/>
            <person name="Han X."/>
            <person name="Huang E."/>
            <person name="Gao Y."/>
            <person name="Liu J."/>
            <person name="Shao H."/>
            <person name="Ye R."/>
            <person name="Li L."/>
            <person name="Wei W."/>
            <person name="Wang X."/>
            <person name="Wang C."/>
            <person name="Huo Q."/>
            <person name="Li W."/>
            <person name="Guo W."/>
            <person name="Chen H."/>
            <person name="Chen S."/>
            <person name="Zhou L."/>
            <person name="Zhou L."/>
            <person name="Ni X."/>
            <person name="Tian J."/>
            <person name="Zhou Y."/>
            <person name="Sheng Y."/>
            <person name="Liu T."/>
            <person name="Pan Y."/>
            <person name="Xia L."/>
            <person name="Li J."/>
            <person name="Zhao F."/>
            <person name="Cao W."/>
        </authorList>
    </citation>
    <scope>NUCLEOTIDE SEQUENCE</scope>
    <source>
        <strain evidence="6">Rmic-2018</strain>
        <tissue evidence="6">Larvae</tissue>
    </source>
</reference>
<evidence type="ECO:0000256" key="1">
    <source>
        <dbReference type="ARBA" id="ARBA00022499"/>
    </source>
</evidence>
<dbReference type="Pfam" id="PF04110">
    <property type="entry name" value="APG12"/>
    <property type="match status" value="1"/>
</dbReference>
<dbReference type="Gene3D" id="3.10.20.90">
    <property type="entry name" value="Phosphatidylinositol 3-kinase Catalytic Subunit, Chain A, domain 1"/>
    <property type="match status" value="1"/>
</dbReference>
<dbReference type="PANTHER" id="PTHR13385:SF0">
    <property type="entry name" value="UBIQUITIN-LIKE PROTEIN ATG12"/>
    <property type="match status" value="1"/>
</dbReference>
<evidence type="ECO:0000313" key="6">
    <source>
        <dbReference type="EMBL" id="KAH8037339.1"/>
    </source>
</evidence>
<gene>
    <name evidence="6" type="ORF">HPB51_009894</name>
</gene>
<reference evidence="6" key="1">
    <citation type="journal article" date="2020" name="Cell">
        <title>Large-Scale Comparative Analyses of Tick Genomes Elucidate Their Genetic Diversity and Vector Capacities.</title>
        <authorList>
            <consortium name="Tick Genome and Microbiome Consortium (TIGMIC)"/>
            <person name="Jia N."/>
            <person name="Wang J."/>
            <person name="Shi W."/>
            <person name="Du L."/>
            <person name="Sun Y."/>
            <person name="Zhan W."/>
            <person name="Jiang J.F."/>
            <person name="Wang Q."/>
            <person name="Zhang B."/>
            <person name="Ji P."/>
            <person name="Bell-Sakyi L."/>
            <person name="Cui X.M."/>
            <person name="Yuan T.T."/>
            <person name="Jiang B.G."/>
            <person name="Yang W.F."/>
            <person name="Lam T.T."/>
            <person name="Chang Q.C."/>
            <person name="Ding S.J."/>
            <person name="Wang X.J."/>
            <person name="Zhu J.G."/>
            <person name="Ruan X.D."/>
            <person name="Zhao L."/>
            <person name="Wei J.T."/>
            <person name="Ye R.Z."/>
            <person name="Que T.C."/>
            <person name="Du C.H."/>
            <person name="Zhou Y.H."/>
            <person name="Cheng J.X."/>
            <person name="Dai P.F."/>
            <person name="Guo W.B."/>
            <person name="Han X.H."/>
            <person name="Huang E.J."/>
            <person name="Li L.F."/>
            <person name="Wei W."/>
            <person name="Gao Y.C."/>
            <person name="Liu J.Z."/>
            <person name="Shao H.Z."/>
            <person name="Wang X."/>
            <person name="Wang C.C."/>
            <person name="Yang T.C."/>
            <person name="Huo Q.B."/>
            <person name="Li W."/>
            <person name="Chen H.Y."/>
            <person name="Chen S.E."/>
            <person name="Zhou L.G."/>
            <person name="Ni X.B."/>
            <person name="Tian J.H."/>
            <person name="Sheng Y."/>
            <person name="Liu T."/>
            <person name="Pan Y.S."/>
            <person name="Xia L.Y."/>
            <person name="Li J."/>
            <person name="Zhao F."/>
            <person name="Cao W.C."/>
        </authorList>
    </citation>
    <scope>NUCLEOTIDE SEQUENCE</scope>
    <source>
        <strain evidence="6">Rmic-2018</strain>
    </source>
</reference>